<gene>
    <name evidence="1" type="primary">ORF147125</name>
</gene>
<dbReference type="AlphaFoldDB" id="A0A0B7AWN6"/>
<protein>
    <submittedName>
        <fullName evidence="1">Uncharacterized protein</fullName>
    </submittedName>
</protein>
<evidence type="ECO:0000313" key="1">
    <source>
        <dbReference type="EMBL" id="CEK85243.1"/>
    </source>
</evidence>
<dbReference type="EMBL" id="HACG01038378">
    <property type="protein sequence ID" value="CEK85243.1"/>
    <property type="molecule type" value="Transcribed_RNA"/>
</dbReference>
<proteinExistence type="predicted"/>
<reference evidence="1" key="1">
    <citation type="submission" date="2014-12" db="EMBL/GenBank/DDBJ databases">
        <title>Insight into the proteome of Arion vulgaris.</title>
        <authorList>
            <person name="Aradska J."/>
            <person name="Bulat T."/>
            <person name="Smidak R."/>
            <person name="Sarate P."/>
            <person name="Gangsoo J."/>
            <person name="Sialana F."/>
            <person name="Bilban M."/>
            <person name="Lubec G."/>
        </authorList>
    </citation>
    <scope>NUCLEOTIDE SEQUENCE</scope>
    <source>
        <tissue evidence="1">Skin</tissue>
    </source>
</reference>
<accession>A0A0B7AWN6</accession>
<sequence>MSQKMKYFATLNVSCLERTVMENVVPGVGMTKMKVAAQHRRNLENDAGGGRRTC</sequence>
<organism evidence="1">
    <name type="scientific">Arion vulgaris</name>
    <dbReference type="NCBI Taxonomy" id="1028688"/>
    <lineage>
        <taxon>Eukaryota</taxon>
        <taxon>Metazoa</taxon>
        <taxon>Spiralia</taxon>
        <taxon>Lophotrochozoa</taxon>
        <taxon>Mollusca</taxon>
        <taxon>Gastropoda</taxon>
        <taxon>Heterobranchia</taxon>
        <taxon>Euthyneura</taxon>
        <taxon>Panpulmonata</taxon>
        <taxon>Eupulmonata</taxon>
        <taxon>Stylommatophora</taxon>
        <taxon>Helicina</taxon>
        <taxon>Arionoidea</taxon>
        <taxon>Arionidae</taxon>
        <taxon>Arion</taxon>
    </lineage>
</organism>
<name>A0A0B7AWN6_9EUPU</name>